<evidence type="ECO:0000313" key="2">
    <source>
        <dbReference type="EMBL" id="PPQ76457.1"/>
    </source>
</evidence>
<dbReference type="STRING" id="181874.A0A409WD63"/>
<gene>
    <name evidence="2" type="ORF">CVT24_013351</name>
</gene>
<dbReference type="Pfam" id="PF01926">
    <property type="entry name" value="MMR_HSR1"/>
    <property type="match status" value="1"/>
</dbReference>
<dbReference type="Gene3D" id="3.40.50.300">
    <property type="entry name" value="P-loop containing nucleotide triphosphate hydrolases"/>
    <property type="match status" value="1"/>
</dbReference>
<name>A0A409WD63_9AGAR</name>
<evidence type="ECO:0000313" key="3">
    <source>
        <dbReference type="Proteomes" id="UP000284842"/>
    </source>
</evidence>
<keyword evidence="3" id="KW-1185">Reference proteome</keyword>
<dbReference type="EMBL" id="NHTK01005570">
    <property type="protein sequence ID" value="PPQ76457.1"/>
    <property type="molecule type" value="Genomic_DNA"/>
</dbReference>
<dbReference type="GO" id="GO:0005525">
    <property type="term" value="F:GTP binding"/>
    <property type="evidence" value="ECO:0007669"/>
    <property type="project" value="InterPro"/>
</dbReference>
<evidence type="ECO:0000259" key="1">
    <source>
        <dbReference type="Pfam" id="PF01926"/>
    </source>
</evidence>
<proteinExistence type="predicted"/>
<dbReference type="Proteomes" id="UP000284842">
    <property type="component" value="Unassembled WGS sequence"/>
</dbReference>
<organism evidence="2 3">
    <name type="scientific">Panaeolus cyanescens</name>
    <dbReference type="NCBI Taxonomy" id="181874"/>
    <lineage>
        <taxon>Eukaryota</taxon>
        <taxon>Fungi</taxon>
        <taxon>Dikarya</taxon>
        <taxon>Basidiomycota</taxon>
        <taxon>Agaricomycotina</taxon>
        <taxon>Agaricomycetes</taxon>
        <taxon>Agaricomycetidae</taxon>
        <taxon>Agaricales</taxon>
        <taxon>Agaricineae</taxon>
        <taxon>Galeropsidaceae</taxon>
        <taxon>Panaeolus</taxon>
    </lineage>
</organism>
<dbReference type="InParanoid" id="A0A409WD63"/>
<dbReference type="CDD" id="cd00882">
    <property type="entry name" value="Ras_like_GTPase"/>
    <property type="match status" value="1"/>
</dbReference>
<feature type="domain" description="G" evidence="1">
    <location>
        <begin position="37"/>
        <end position="108"/>
    </location>
</feature>
<protein>
    <recommendedName>
        <fullName evidence="1">G domain-containing protein</fullName>
    </recommendedName>
</protein>
<dbReference type="SUPFAM" id="SSF52540">
    <property type="entry name" value="P-loop containing nucleoside triphosphate hydrolases"/>
    <property type="match status" value="1"/>
</dbReference>
<reference evidence="2 3" key="1">
    <citation type="journal article" date="2018" name="Evol. Lett.">
        <title>Horizontal gene cluster transfer increased hallucinogenic mushroom diversity.</title>
        <authorList>
            <person name="Reynolds H.T."/>
            <person name="Vijayakumar V."/>
            <person name="Gluck-Thaler E."/>
            <person name="Korotkin H.B."/>
            <person name="Matheny P.B."/>
            <person name="Slot J.C."/>
        </authorList>
    </citation>
    <scope>NUCLEOTIDE SEQUENCE [LARGE SCALE GENOMIC DNA]</scope>
    <source>
        <strain evidence="2 3">2629</strain>
    </source>
</reference>
<dbReference type="OrthoDB" id="8954335at2759"/>
<sequence length="339" mass="38227">MSNKSYKYLKLNGKVGVVINQLNSTSAIDLNKRLDFRILLVGPTGSGKSSFIEALADDRKMGISKNQLEGFTQTVTAYELVNIKNPRGGGFSLLDCPGFSDSNLSEMEIIEMVKKWMSESEFGFLWLHAVLYFYPITDTRLPGTRRKTMEMLKALIKSSSRGSSANGNQNEGAVTIVTTMWDQVWCERLEQRAEERYTQLKDGVWKEMVEKGAGITKFMNTQESALDILDEVLDNWRKTYGVAYDIKQMESAPLKETGHGLFLYQDLISRIAMARQRQTAVQLEEEASADEPALKVLFQEEHKQLARLLEKYEQQLTLFVNPPEPTGADLASSLILPSV</sequence>
<dbReference type="InterPro" id="IPR006073">
    <property type="entry name" value="GTP-bd"/>
</dbReference>
<dbReference type="InterPro" id="IPR027417">
    <property type="entry name" value="P-loop_NTPase"/>
</dbReference>
<dbReference type="AlphaFoldDB" id="A0A409WD63"/>
<accession>A0A409WD63</accession>
<comment type="caution">
    <text evidence="2">The sequence shown here is derived from an EMBL/GenBank/DDBJ whole genome shotgun (WGS) entry which is preliminary data.</text>
</comment>